<dbReference type="Proteomes" id="UP001597023">
    <property type="component" value="Unassembled WGS sequence"/>
</dbReference>
<gene>
    <name evidence="2" type="ORF">ACFQZ6_28165</name>
</gene>
<evidence type="ECO:0000313" key="2">
    <source>
        <dbReference type="EMBL" id="MFD0318017.1"/>
    </source>
</evidence>
<proteinExistence type="predicted"/>
<evidence type="ECO:0008006" key="4">
    <source>
        <dbReference type="Google" id="ProtNLM"/>
    </source>
</evidence>
<sequence length="205" mass="21732">MLSLSACASGTTETNGSPSVAAEQSAPGAADHIVNAEAALTLDYEAPTFAEFARQPLTSNVISGTVTATRTVVTPPANIVETVLTVSVGRQRNPKGATTVEVREPGGIVTVEQVRSDFEDKLGRELTEEELAETADYRFNGVEHAKVGDRVLIVVADDPATDEKNSYTSRARLVPAGPAGSKKFTWPGKAMNPKWEDTVDVDSVM</sequence>
<comment type="caution">
    <text evidence="2">The sequence shown here is derived from an EMBL/GenBank/DDBJ whole genome shotgun (WGS) entry which is preliminary data.</text>
</comment>
<accession>A0ABW2WF28</accession>
<dbReference type="EMBL" id="JBHTEB010000001">
    <property type="protein sequence ID" value="MFD0318017.1"/>
    <property type="molecule type" value="Genomic_DNA"/>
</dbReference>
<feature type="compositionally biased region" description="Polar residues" evidence="1">
    <location>
        <begin position="1"/>
        <end position="18"/>
    </location>
</feature>
<reference evidence="3" key="1">
    <citation type="journal article" date="2019" name="Int. J. Syst. Evol. Microbiol.">
        <title>The Global Catalogue of Microorganisms (GCM) 10K type strain sequencing project: providing services to taxonomists for standard genome sequencing and annotation.</title>
        <authorList>
            <consortium name="The Broad Institute Genomics Platform"/>
            <consortium name="The Broad Institute Genome Sequencing Center for Infectious Disease"/>
            <person name="Wu L."/>
            <person name="Ma J."/>
        </authorList>
    </citation>
    <scope>NUCLEOTIDE SEQUENCE [LARGE SCALE GENOMIC DNA]</scope>
    <source>
        <strain evidence="3">CGMCC 4.7400</strain>
    </source>
</reference>
<keyword evidence="3" id="KW-1185">Reference proteome</keyword>
<protein>
    <recommendedName>
        <fullName evidence="4">Lipoprotein</fullName>
    </recommendedName>
</protein>
<feature type="region of interest" description="Disordered" evidence="1">
    <location>
        <begin position="1"/>
        <end position="24"/>
    </location>
</feature>
<dbReference type="RefSeq" id="WP_381614310.1">
    <property type="nucleotide sequence ID" value="NZ_JBHTEB010000001.1"/>
</dbReference>
<evidence type="ECO:0000313" key="3">
    <source>
        <dbReference type="Proteomes" id="UP001597023"/>
    </source>
</evidence>
<evidence type="ECO:0000256" key="1">
    <source>
        <dbReference type="SAM" id="MobiDB-lite"/>
    </source>
</evidence>
<name>A0ABW2WF28_9ACTN</name>
<organism evidence="2 3">
    <name type="scientific">Streptomyces flavalbus</name>
    <dbReference type="NCBI Taxonomy" id="2665155"/>
    <lineage>
        <taxon>Bacteria</taxon>
        <taxon>Bacillati</taxon>
        <taxon>Actinomycetota</taxon>
        <taxon>Actinomycetes</taxon>
        <taxon>Kitasatosporales</taxon>
        <taxon>Streptomycetaceae</taxon>
        <taxon>Streptomyces</taxon>
    </lineage>
</organism>